<sequence length="978" mass="108358">MRSEPTILASNVDNSSDAEQKLGLSMVDILTLSTRQQQIVNWIMRHREATLEAISTYIEAELEDTLTEIESLINQGFIEARKIQDITYYVIDFRRQQSTKNIDELRSTSAIRPLSIILNPSGTVSISTGESFELCVTVTNQGDRSAVISVALDRDSSTIYPWCAFPSERLGLNVGQSCEVVFLIQVPPTILPDEYSYTLIIDAPQHYPEDTPIQYKGRVIVLPSIQEVIRVNDPTFVALPRTSSANPHQMRSGEVWQILLSVMNRSERVDRFRVTIPDLDPKWFSIHYPEGLALVGIVEAAEGLPLNPDTQGMITLIFKPPLNAWAGIYSPTIRVHSANNPELALLDIAYFEILPIYQLDIQLVTLLTKVEQQPSLYEMRFKSSSNIARELILRASSPEQDGLLIYSFNAEDVSISPYGTARINLEVEPTKKCKPRFFSDRNFNFIVEIQDKHGVVLASDRYLGNLVIPARPWWQLVLVVIGILGILGAIIFLIWWFFFRPPDVPQVVEFTSESSTYREASNEAISLRWRITNPDLLRELKVEGLSADEKVISQPVTYNFANGIPLELKEYCVIDRELLCQNVPTDARKPSQYVFQMNLVSKNPKTRIMPVKTTKILVEPVPQAQILEFVSTKPLYTESKPILPTVVPTPVVKAEQLGSATSNPSIPESNIPPKKADSQSANPSSESSDTAIDSKDIPVAIEKRVFLTGLGIGASAAKLRLVKPKPDLDNEVRLNWRISNVSQVKELTLVGRSPEGEVKSPPLRFLLAEGLPRSLRPYCTINNEELICKNVPTEAKGSGNYTFELAIVPSKPSADPKAVPVTKKTEIVKIAPYPAKILELKVNGQDALPQYSFNLNPDVPVILTLAWKVEASASAKIDLLPAPGNIAAVGQLALPLSPKSAEVTYTLKVTNPDGQIVMRSFIVQTIAPPPAPKAETTPPIALPPDIPEIDSPLIPAPSADPNKRRGSLTPSEVPPNQK</sequence>
<protein>
    <submittedName>
        <fullName evidence="3">Uncharacterized protein</fullName>
    </submittedName>
</protein>
<organism evidence="3 4">
    <name type="scientific">Pseudanabaena frigida</name>
    <dbReference type="NCBI Taxonomy" id="945775"/>
    <lineage>
        <taxon>Bacteria</taxon>
        <taxon>Bacillati</taxon>
        <taxon>Cyanobacteriota</taxon>
        <taxon>Cyanophyceae</taxon>
        <taxon>Pseudanabaenales</taxon>
        <taxon>Pseudanabaenaceae</taxon>
        <taxon>Pseudanabaena</taxon>
    </lineage>
</organism>
<reference evidence="3 4" key="2">
    <citation type="submission" date="2018-06" db="EMBL/GenBank/DDBJ databases">
        <title>Metagenomic assembly of (sub)arctic Cyanobacteria and their associated microbiome from non-axenic cultures.</title>
        <authorList>
            <person name="Baurain D."/>
        </authorList>
    </citation>
    <scope>NUCLEOTIDE SEQUENCE [LARGE SCALE GENOMIC DNA]</scope>
    <source>
        <strain evidence="3">ULC066bin1</strain>
    </source>
</reference>
<feature type="region of interest" description="Disordered" evidence="1">
    <location>
        <begin position="928"/>
        <end position="978"/>
    </location>
</feature>
<evidence type="ECO:0000256" key="1">
    <source>
        <dbReference type="SAM" id="MobiDB-lite"/>
    </source>
</evidence>
<keyword evidence="2" id="KW-1133">Transmembrane helix</keyword>
<dbReference type="Proteomes" id="UP000249467">
    <property type="component" value="Unassembled WGS sequence"/>
</dbReference>
<gene>
    <name evidence="3" type="ORF">DCF19_19760</name>
</gene>
<evidence type="ECO:0000313" key="3">
    <source>
        <dbReference type="EMBL" id="PZO37065.1"/>
    </source>
</evidence>
<comment type="caution">
    <text evidence="3">The sequence shown here is derived from an EMBL/GenBank/DDBJ whole genome shotgun (WGS) entry which is preliminary data.</text>
</comment>
<keyword evidence="2" id="KW-0812">Transmembrane</keyword>
<dbReference type="AlphaFoldDB" id="A0A2W4XR28"/>
<feature type="transmembrane region" description="Helical" evidence="2">
    <location>
        <begin position="473"/>
        <end position="498"/>
    </location>
</feature>
<feature type="compositionally biased region" description="Low complexity" evidence="1">
    <location>
        <begin position="662"/>
        <end position="673"/>
    </location>
</feature>
<keyword evidence="2" id="KW-0472">Membrane</keyword>
<feature type="compositionally biased region" description="Polar residues" evidence="1">
    <location>
        <begin position="968"/>
        <end position="978"/>
    </location>
</feature>
<feature type="compositionally biased region" description="Polar residues" evidence="1">
    <location>
        <begin position="678"/>
        <end position="691"/>
    </location>
</feature>
<evidence type="ECO:0000313" key="4">
    <source>
        <dbReference type="Proteomes" id="UP000249467"/>
    </source>
</evidence>
<proteinExistence type="predicted"/>
<feature type="region of interest" description="Disordered" evidence="1">
    <location>
        <begin position="658"/>
        <end position="693"/>
    </location>
</feature>
<reference evidence="3 4" key="1">
    <citation type="submission" date="2018-04" db="EMBL/GenBank/DDBJ databases">
        <authorList>
            <person name="Go L.Y."/>
            <person name="Mitchell J.A."/>
        </authorList>
    </citation>
    <scope>NUCLEOTIDE SEQUENCE [LARGE SCALE GENOMIC DNA]</scope>
    <source>
        <strain evidence="3">ULC066bin1</strain>
    </source>
</reference>
<accession>A0A2W4XR28</accession>
<evidence type="ECO:0000256" key="2">
    <source>
        <dbReference type="SAM" id="Phobius"/>
    </source>
</evidence>
<name>A0A2W4XR28_9CYAN</name>
<dbReference type="EMBL" id="QBML01000034">
    <property type="protein sequence ID" value="PZO37065.1"/>
    <property type="molecule type" value="Genomic_DNA"/>
</dbReference>